<comment type="caution">
    <text evidence="8">The sequence shown here is derived from an EMBL/GenBank/DDBJ whole genome shotgun (WGS) entry which is preliminary data.</text>
</comment>
<evidence type="ECO:0000256" key="6">
    <source>
        <dbReference type="ARBA" id="ARBA00023192"/>
    </source>
</evidence>
<dbReference type="PANTHER" id="PTHR10314">
    <property type="entry name" value="CYSTATHIONINE BETA-SYNTHASE"/>
    <property type="match status" value="1"/>
</dbReference>
<evidence type="ECO:0000313" key="9">
    <source>
        <dbReference type="Proteomes" id="UP001497472"/>
    </source>
</evidence>
<keyword evidence="5" id="KW-0663">Pyridoxal phosphate</keyword>
<evidence type="ECO:0000256" key="3">
    <source>
        <dbReference type="ARBA" id="ARBA00022605"/>
    </source>
</evidence>
<proteinExistence type="inferred from homology"/>
<feature type="domain" description="Tryptophan synthase beta chain-like PALP" evidence="7">
    <location>
        <begin position="2"/>
        <end position="284"/>
    </location>
</feature>
<reference evidence="8 9" key="1">
    <citation type="submission" date="2023-11" db="EMBL/GenBank/DDBJ databases">
        <authorList>
            <person name="Okamura Y."/>
        </authorList>
    </citation>
    <scope>NUCLEOTIDE SEQUENCE [LARGE SCALE GENOMIC DNA]</scope>
</reference>
<keyword evidence="6" id="KW-0198">Cysteine biosynthesis</keyword>
<dbReference type="PROSITE" id="PS00901">
    <property type="entry name" value="CYS_SYNTHASE"/>
    <property type="match status" value="1"/>
</dbReference>
<dbReference type="InterPro" id="IPR001926">
    <property type="entry name" value="TrpB-like_PALP"/>
</dbReference>
<dbReference type="InterPro" id="IPR046342">
    <property type="entry name" value="CBS_dom_sf"/>
</dbReference>
<comment type="cofactor">
    <cofactor evidence="1">
        <name>pyridoxal 5'-phosphate</name>
        <dbReference type="ChEBI" id="CHEBI:597326"/>
    </cofactor>
</comment>
<dbReference type="InterPro" id="IPR001216">
    <property type="entry name" value="P-phosphate_BS"/>
</dbReference>
<dbReference type="GO" id="GO:0006535">
    <property type="term" value="P:cysteine biosynthetic process from serine"/>
    <property type="evidence" value="ECO:0007669"/>
    <property type="project" value="InterPro"/>
</dbReference>
<dbReference type="InterPro" id="IPR050214">
    <property type="entry name" value="Cys_Synth/Cystath_Beta-Synth"/>
</dbReference>
<evidence type="ECO:0000256" key="4">
    <source>
        <dbReference type="ARBA" id="ARBA00022679"/>
    </source>
</evidence>
<dbReference type="CDD" id="cd01561">
    <property type="entry name" value="CBS_like"/>
    <property type="match status" value="1"/>
</dbReference>
<dbReference type="Pfam" id="PF00291">
    <property type="entry name" value="PALP"/>
    <property type="match status" value="1"/>
</dbReference>
<sequence length="461" mass="50380">MVGNTPLVKLNKIPKEYGLECDIYAKCEFLNPGGSIKDRISLAMMKEAEDGGNVTKKTVFVEPTSGNTGIGVAFDAALMERKSIIITGEKNSDEKISTMRLLGAEVIQTKKSPIEIAHRIHDNDPENVIILNQFENPMNPRIHYETTGEEIIHALGDVDMVVMGVGTGGTLSGVGHRIKEHLPQCHVIVAEPDGSTLFNVDGKNHSYLVEGIGGSTAPIVLDKSVANGFEVVNDEEAFLMARKLSEKEGLLCGGSSGTAMAAAVKAAKRMNLGAGKRVVVVLTDGIRNYMTKFVCDQWMEAHLFLDPPIHTMKWWKDPITKLTPRHEYPMIGVGLSCLQAIKEMDKENVAVVVNDKRWFVGAVSKDSLRNNATNPTKLPGQSSEDFDFNEPVVKHLLKTSYTLAKNGKKGMPTIGLLSRILDITDFVIIGKNTNSTDGEVHFTPESVATADDVLNYILQKH</sequence>
<protein>
    <recommendedName>
        <fullName evidence="7">Tryptophan synthase beta chain-like PALP domain-containing protein</fullName>
    </recommendedName>
</protein>
<dbReference type="Gene3D" id="3.40.50.1100">
    <property type="match status" value="2"/>
</dbReference>
<accession>A0AAV1JQ24</accession>
<keyword evidence="3" id="KW-0028">Amino-acid biosynthesis</keyword>
<dbReference type="AlphaFoldDB" id="A0AAV1JQ24"/>
<dbReference type="Gene3D" id="3.10.580.10">
    <property type="entry name" value="CBS-domain"/>
    <property type="match status" value="1"/>
</dbReference>
<evidence type="ECO:0000256" key="2">
    <source>
        <dbReference type="ARBA" id="ARBA00007103"/>
    </source>
</evidence>
<evidence type="ECO:0000256" key="5">
    <source>
        <dbReference type="ARBA" id="ARBA00022898"/>
    </source>
</evidence>
<keyword evidence="9" id="KW-1185">Reference proteome</keyword>
<gene>
    <name evidence="8" type="ORF">LNINA_LOCUS9755</name>
</gene>
<dbReference type="GO" id="GO:0016740">
    <property type="term" value="F:transferase activity"/>
    <property type="evidence" value="ECO:0007669"/>
    <property type="project" value="UniProtKB-KW"/>
</dbReference>
<comment type="similarity">
    <text evidence="2">Belongs to the cysteine synthase/cystathionine beta-synthase family.</text>
</comment>
<evidence type="ECO:0000259" key="7">
    <source>
        <dbReference type="Pfam" id="PF00291"/>
    </source>
</evidence>
<dbReference type="Proteomes" id="UP001497472">
    <property type="component" value="Unassembled WGS sequence"/>
</dbReference>
<dbReference type="SUPFAM" id="SSF53686">
    <property type="entry name" value="Tryptophan synthase beta subunit-like PLP-dependent enzymes"/>
    <property type="match status" value="1"/>
</dbReference>
<organism evidence="8 9">
    <name type="scientific">Leptosia nina</name>
    <dbReference type="NCBI Taxonomy" id="320188"/>
    <lineage>
        <taxon>Eukaryota</taxon>
        <taxon>Metazoa</taxon>
        <taxon>Ecdysozoa</taxon>
        <taxon>Arthropoda</taxon>
        <taxon>Hexapoda</taxon>
        <taxon>Insecta</taxon>
        <taxon>Pterygota</taxon>
        <taxon>Neoptera</taxon>
        <taxon>Endopterygota</taxon>
        <taxon>Lepidoptera</taxon>
        <taxon>Glossata</taxon>
        <taxon>Ditrysia</taxon>
        <taxon>Papilionoidea</taxon>
        <taxon>Pieridae</taxon>
        <taxon>Pierinae</taxon>
        <taxon>Leptosia</taxon>
    </lineage>
</organism>
<evidence type="ECO:0000256" key="1">
    <source>
        <dbReference type="ARBA" id="ARBA00001933"/>
    </source>
</evidence>
<name>A0AAV1JQ24_9NEOP</name>
<dbReference type="EMBL" id="CAVLEF010000082">
    <property type="protein sequence ID" value="CAK1550532.1"/>
    <property type="molecule type" value="Genomic_DNA"/>
</dbReference>
<dbReference type="InterPro" id="IPR036052">
    <property type="entry name" value="TrpB-like_PALP_sf"/>
</dbReference>
<dbReference type="FunFam" id="3.40.50.1100:FF:000006">
    <property type="entry name" value="Cysteine synthase"/>
    <property type="match status" value="1"/>
</dbReference>
<evidence type="ECO:0000313" key="8">
    <source>
        <dbReference type="EMBL" id="CAK1550532.1"/>
    </source>
</evidence>
<keyword evidence="4" id="KW-0808">Transferase</keyword>